<name>A0A0C9T6E2_PAXIN</name>
<reference evidence="2" key="2">
    <citation type="submission" date="2015-01" db="EMBL/GenBank/DDBJ databases">
        <title>Evolutionary Origins and Diversification of the Mycorrhizal Mutualists.</title>
        <authorList>
            <consortium name="DOE Joint Genome Institute"/>
            <consortium name="Mycorrhizal Genomics Consortium"/>
            <person name="Kohler A."/>
            <person name="Kuo A."/>
            <person name="Nagy L.G."/>
            <person name="Floudas D."/>
            <person name="Copeland A."/>
            <person name="Barry K.W."/>
            <person name="Cichocki N."/>
            <person name="Veneault-Fourrey C."/>
            <person name="LaButti K."/>
            <person name="Lindquist E.A."/>
            <person name="Lipzen A."/>
            <person name="Lundell T."/>
            <person name="Morin E."/>
            <person name="Murat C."/>
            <person name="Riley R."/>
            <person name="Ohm R."/>
            <person name="Sun H."/>
            <person name="Tunlid A."/>
            <person name="Henrissat B."/>
            <person name="Grigoriev I.V."/>
            <person name="Hibbett D.S."/>
            <person name="Martin F."/>
        </authorList>
    </citation>
    <scope>NUCLEOTIDE SEQUENCE [LARGE SCALE GENOMIC DNA]</scope>
    <source>
        <strain evidence="2">ATCC 200175</strain>
    </source>
</reference>
<proteinExistence type="predicted"/>
<accession>A0A0C9T6E2</accession>
<dbReference type="EMBL" id="KN820123">
    <property type="protein sequence ID" value="KIJ06863.1"/>
    <property type="molecule type" value="Genomic_DNA"/>
</dbReference>
<dbReference type="Proteomes" id="UP000053647">
    <property type="component" value="Unassembled WGS sequence"/>
</dbReference>
<reference evidence="1 2" key="1">
    <citation type="submission" date="2014-06" db="EMBL/GenBank/DDBJ databases">
        <authorList>
            <consortium name="DOE Joint Genome Institute"/>
            <person name="Kuo A."/>
            <person name="Kohler A."/>
            <person name="Nagy L.G."/>
            <person name="Floudas D."/>
            <person name="Copeland A."/>
            <person name="Barry K.W."/>
            <person name="Cichocki N."/>
            <person name="Veneault-Fourrey C."/>
            <person name="LaButti K."/>
            <person name="Lindquist E.A."/>
            <person name="Lipzen A."/>
            <person name="Lundell T."/>
            <person name="Morin E."/>
            <person name="Murat C."/>
            <person name="Sun H."/>
            <person name="Tunlid A."/>
            <person name="Henrissat B."/>
            <person name="Grigoriev I.V."/>
            <person name="Hibbett D.S."/>
            <person name="Martin F."/>
            <person name="Nordberg H.P."/>
            <person name="Cantor M.N."/>
            <person name="Hua S.X."/>
        </authorList>
    </citation>
    <scope>NUCLEOTIDE SEQUENCE [LARGE SCALE GENOMIC DNA]</scope>
    <source>
        <strain evidence="1 2">ATCC 200175</strain>
    </source>
</reference>
<feature type="non-terminal residue" evidence="1">
    <location>
        <position position="69"/>
    </location>
</feature>
<evidence type="ECO:0000313" key="1">
    <source>
        <dbReference type="EMBL" id="KIJ06863.1"/>
    </source>
</evidence>
<sequence>ARILDAQRTQNWSHLRPQVVKFNRRQSSSIITTTSGNKPDTRQAISELSFESTANSIRSYQGSRIFRRR</sequence>
<evidence type="ECO:0000313" key="2">
    <source>
        <dbReference type="Proteomes" id="UP000053647"/>
    </source>
</evidence>
<dbReference type="HOGENOM" id="CLU_2782854_0_0_1"/>
<dbReference type="AlphaFoldDB" id="A0A0C9T6E2"/>
<organism evidence="1 2">
    <name type="scientific">Paxillus involutus ATCC 200175</name>
    <dbReference type="NCBI Taxonomy" id="664439"/>
    <lineage>
        <taxon>Eukaryota</taxon>
        <taxon>Fungi</taxon>
        <taxon>Dikarya</taxon>
        <taxon>Basidiomycota</taxon>
        <taxon>Agaricomycotina</taxon>
        <taxon>Agaricomycetes</taxon>
        <taxon>Agaricomycetidae</taxon>
        <taxon>Boletales</taxon>
        <taxon>Paxilineae</taxon>
        <taxon>Paxillaceae</taxon>
        <taxon>Paxillus</taxon>
    </lineage>
</organism>
<protein>
    <submittedName>
        <fullName evidence="1">Uncharacterized protein</fullName>
    </submittedName>
</protein>
<keyword evidence="2" id="KW-1185">Reference proteome</keyword>
<gene>
    <name evidence="1" type="ORF">PAXINDRAFT_103202</name>
</gene>